<accession>A0A9P4NUG2</accession>
<dbReference type="SUPFAM" id="SSF51905">
    <property type="entry name" value="FAD/NAD(P)-binding domain"/>
    <property type="match status" value="1"/>
</dbReference>
<dbReference type="InterPro" id="IPR036188">
    <property type="entry name" value="FAD/NAD-bd_sf"/>
</dbReference>
<dbReference type="Proteomes" id="UP000800235">
    <property type="component" value="Unassembled WGS sequence"/>
</dbReference>
<feature type="region of interest" description="Disordered" evidence="1">
    <location>
        <begin position="476"/>
        <end position="501"/>
    </location>
</feature>
<evidence type="ECO:0000313" key="3">
    <source>
        <dbReference type="Proteomes" id="UP000800235"/>
    </source>
</evidence>
<reference evidence="2" key="1">
    <citation type="journal article" date="2020" name="Stud. Mycol.">
        <title>101 Dothideomycetes genomes: a test case for predicting lifestyles and emergence of pathogens.</title>
        <authorList>
            <person name="Haridas S."/>
            <person name="Albert R."/>
            <person name="Binder M."/>
            <person name="Bloem J."/>
            <person name="Labutti K."/>
            <person name="Salamov A."/>
            <person name="Andreopoulos B."/>
            <person name="Baker S."/>
            <person name="Barry K."/>
            <person name="Bills G."/>
            <person name="Bluhm B."/>
            <person name="Cannon C."/>
            <person name="Castanera R."/>
            <person name="Culley D."/>
            <person name="Daum C."/>
            <person name="Ezra D."/>
            <person name="Gonzalez J."/>
            <person name="Henrissat B."/>
            <person name="Kuo A."/>
            <person name="Liang C."/>
            <person name="Lipzen A."/>
            <person name="Lutzoni F."/>
            <person name="Magnuson J."/>
            <person name="Mondo S."/>
            <person name="Nolan M."/>
            <person name="Ohm R."/>
            <person name="Pangilinan J."/>
            <person name="Park H.-J."/>
            <person name="Ramirez L."/>
            <person name="Alfaro M."/>
            <person name="Sun H."/>
            <person name="Tritt A."/>
            <person name="Yoshinaga Y."/>
            <person name="Zwiers L.-H."/>
            <person name="Turgeon B."/>
            <person name="Goodwin S."/>
            <person name="Spatafora J."/>
            <person name="Crous P."/>
            <person name="Grigoriev I."/>
        </authorList>
    </citation>
    <scope>NUCLEOTIDE SEQUENCE</scope>
    <source>
        <strain evidence="2">CBS 130266</strain>
    </source>
</reference>
<sequence length="515" mass="56744">MAQGTPQYVDTVIIGGGPSSLILSYILHGHVPYYSKRHHDPLLHARLSKEPNLLKVTPEAYAHFYSSLRYSTQALPLNTLLDTLIRPNADTEINPESCVTWEHEPDKAVSHIVMSSGDRPGGQWIDNPVEASWDIGTLSYSEMLSLPGYTFKEHHWGRTGSALPELQRPSRSEVADYFAVYPKAVGIENVLYTSNSAGNIMRTHDGFLIGSHGIFCKHLVLATGVFTVSIPPPRLLDQLAKFDNPDEPLLVIGSGFSAADVIISAPPTRRILHLYHWAPDKKPSPLRGCHHQAYPEYAGIYRQMKLAAMSSRKSASVSSPMARRKSNPFFARKDWARLYEGFPNAEVIDVKIEAGAAVLRISTEEAEIIERSVGSMAYVVGRRGRLEYLDNSLRKEVLGHTGINEGVTTKGDLISGRTLRSKAEVNLEVASNVFITGSLTGDSLIRHSFGSCVFAASAIMGFRDDKTNRDGCEMTREQSVHEKNQPLPIATNGTGHDDLHIDRKSKPTRVVVGAV</sequence>
<dbReference type="OrthoDB" id="412005at2759"/>
<proteinExistence type="predicted"/>
<evidence type="ECO:0008006" key="4">
    <source>
        <dbReference type="Google" id="ProtNLM"/>
    </source>
</evidence>
<protein>
    <recommendedName>
        <fullName evidence="4">FAD/NAD(P)-binding domain-containing protein</fullName>
    </recommendedName>
</protein>
<dbReference type="PANTHER" id="PTHR15192:SF8">
    <property type="entry name" value="FAD_NAD(P)-BINDING DOMAIN-CONTAINING PROTEIN"/>
    <property type="match status" value="1"/>
</dbReference>
<dbReference type="EMBL" id="MU007031">
    <property type="protein sequence ID" value="KAF2431489.1"/>
    <property type="molecule type" value="Genomic_DNA"/>
</dbReference>
<dbReference type="Gene3D" id="3.50.50.60">
    <property type="entry name" value="FAD/NAD(P)-binding domain"/>
    <property type="match status" value="1"/>
</dbReference>
<dbReference type="InterPro" id="IPR029731">
    <property type="entry name" value="OSGIN1/2"/>
</dbReference>
<keyword evidence="3" id="KW-1185">Reference proteome</keyword>
<comment type="caution">
    <text evidence="2">The sequence shown here is derived from an EMBL/GenBank/DDBJ whole genome shotgun (WGS) entry which is preliminary data.</text>
</comment>
<name>A0A9P4NUG2_9PEZI</name>
<organism evidence="2 3">
    <name type="scientific">Tothia fuscella</name>
    <dbReference type="NCBI Taxonomy" id="1048955"/>
    <lineage>
        <taxon>Eukaryota</taxon>
        <taxon>Fungi</taxon>
        <taxon>Dikarya</taxon>
        <taxon>Ascomycota</taxon>
        <taxon>Pezizomycotina</taxon>
        <taxon>Dothideomycetes</taxon>
        <taxon>Pleosporomycetidae</taxon>
        <taxon>Venturiales</taxon>
        <taxon>Cylindrosympodiaceae</taxon>
        <taxon>Tothia</taxon>
    </lineage>
</organism>
<dbReference type="AlphaFoldDB" id="A0A9P4NUG2"/>
<gene>
    <name evidence="2" type="ORF">EJ08DRAFT_659806</name>
</gene>
<evidence type="ECO:0000313" key="2">
    <source>
        <dbReference type="EMBL" id="KAF2431489.1"/>
    </source>
</evidence>
<evidence type="ECO:0000256" key="1">
    <source>
        <dbReference type="SAM" id="MobiDB-lite"/>
    </source>
</evidence>
<dbReference type="PANTHER" id="PTHR15192">
    <property type="entry name" value="PROTEIN CBG05349"/>
    <property type="match status" value="1"/>
</dbReference>